<evidence type="ECO:0000313" key="2">
    <source>
        <dbReference type="Proteomes" id="UP001500483"/>
    </source>
</evidence>
<gene>
    <name evidence="1" type="ORF">GCM10020366_31060</name>
</gene>
<keyword evidence="2" id="KW-1185">Reference proteome</keyword>
<organism evidence="1 2">
    <name type="scientific">Saccharopolyspora gregorii</name>
    <dbReference type="NCBI Taxonomy" id="33914"/>
    <lineage>
        <taxon>Bacteria</taxon>
        <taxon>Bacillati</taxon>
        <taxon>Actinomycetota</taxon>
        <taxon>Actinomycetes</taxon>
        <taxon>Pseudonocardiales</taxon>
        <taxon>Pseudonocardiaceae</taxon>
        <taxon>Saccharopolyspora</taxon>
    </lineage>
</organism>
<name>A0ABP6RPJ8_9PSEU</name>
<dbReference type="Proteomes" id="UP001500483">
    <property type="component" value="Unassembled WGS sequence"/>
</dbReference>
<proteinExistence type="predicted"/>
<protein>
    <submittedName>
        <fullName evidence="1">Uncharacterized protein</fullName>
    </submittedName>
</protein>
<sequence length="76" mass="8046">MHLPFVTAQFHKPDVHLPGKHELASATEAVRAQLPEPGQALFYGGLAAGVALSLLEWPVALAIGVGTAVIGRERHE</sequence>
<accession>A0ABP6RPJ8</accession>
<comment type="caution">
    <text evidence="1">The sequence shown here is derived from an EMBL/GenBank/DDBJ whole genome shotgun (WGS) entry which is preliminary data.</text>
</comment>
<dbReference type="EMBL" id="BAAAYK010000038">
    <property type="protein sequence ID" value="GAA3358550.1"/>
    <property type="molecule type" value="Genomic_DNA"/>
</dbReference>
<reference evidence="2" key="1">
    <citation type="journal article" date="2019" name="Int. J. Syst. Evol. Microbiol.">
        <title>The Global Catalogue of Microorganisms (GCM) 10K type strain sequencing project: providing services to taxonomists for standard genome sequencing and annotation.</title>
        <authorList>
            <consortium name="The Broad Institute Genomics Platform"/>
            <consortium name="The Broad Institute Genome Sequencing Center for Infectious Disease"/>
            <person name="Wu L."/>
            <person name="Ma J."/>
        </authorList>
    </citation>
    <scope>NUCLEOTIDE SEQUENCE [LARGE SCALE GENOMIC DNA]</scope>
    <source>
        <strain evidence="2">JCM 9687</strain>
    </source>
</reference>
<evidence type="ECO:0000313" key="1">
    <source>
        <dbReference type="EMBL" id="GAA3358550.1"/>
    </source>
</evidence>